<dbReference type="SUPFAM" id="SSF47384">
    <property type="entry name" value="Homodimeric domain of signal transducing histidine kinase"/>
    <property type="match status" value="1"/>
</dbReference>
<evidence type="ECO:0000259" key="12">
    <source>
        <dbReference type="PROSITE" id="PS50109"/>
    </source>
</evidence>
<dbReference type="SMART" id="SM00387">
    <property type="entry name" value="HATPase_c"/>
    <property type="match status" value="1"/>
</dbReference>
<dbReference type="Pfam" id="PF02518">
    <property type="entry name" value="HATPase_c"/>
    <property type="match status" value="1"/>
</dbReference>
<sequence>MKLFISLRKTRLLRSAGVTFALAYALIFILSGAIFLSFVWFHAIESMQKSHIAAISTDAAELRSAWLKGGLQNLRDKLRERIAEDLNRENVYLLVNRDRNRLEGNITCWPEKAVQPNMFYTLTGSETCDPRTIEMTWRAFPDGSRLLVGRDIRSTTLLRSVLTEGLLWASLMSIALAVGGALVVRRLFRNIINTIAETTVAIARGDLTQRLPLSGNEIDGVSRTINTMLDRITRLMEGIRQVSNAIAHDLRTPITRARNTLEDAVHYAPSVETLRVAVEIAVKELDGVSAVFEALLRIAQIESGAQRSAFTNRDLRPLLEDIADLYRPSAEARQIALLETLPATLPFYGDALLIQQAVANLLDNAVKFSPNDTTITLGAEFQGEALVIYVEDQGVGMTPEDLKRAAERFYRAEAARHTPGTGLGLTLVHAVAQLHEGELEMTSREKGLKIMLRLPCQIAGNAGS</sequence>
<dbReference type="InterPro" id="IPR036890">
    <property type="entry name" value="HATPase_C_sf"/>
</dbReference>
<dbReference type="GO" id="GO:0016301">
    <property type="term" value="F:kinase activity"/>
    <property type="evidence" value="ECO:0007669"/>
    <property type="project" value="UniProtKB-KW"/>
</dbReference>
<dbReference type="InterPro" id="IPR004358">
    <property type="entry name" value="Sig_transdc_His_kin-like_C"/>
</dbReference>
<accession>A0ABU7U130</accession>
<name>A0ABU7U130_9PROT</name>
<keyword evidence="10 11" id="KW-0472">Membrane</keyword>
<evidence type="ECO:0000256" key="6">
    <source>
        <dbReference type="ARBA" id="ARBA00022692"/>
    </source>
</evidence>
<feature type="domain" description="Histidine kinase" evidence="12">
    <location>
        <begin position="245"/>
        <end position="458"/>
    </location>
</feature>
<evidence type="ECO:0000256" key="10">
    <source>
        <dbReference type="ARBA" id="ARBA00023136"/>
    </source>
</evidence>
<dbReference type="CDD" id="cd00082">
    <property type="entry name" value="HisKA"/>
    <property type="match status" value="1"/>
</dbReference>
<keyword evidence="9" id="KW-0902">Two-component regulatory system</keyword>
<evidence type="ECO:0000256" key="3">
    <source>
        <dbReference type="ARBA" id="ARBA00012438"/>
    </source>
</evidence>
<feature type="transmembrane region" description="Helical" evidence="11">
    <location>
        <begin position="21"/>
        <end position="41"/>
    </location>
</feature>
<organism evidence="14 15">
    <name type="scientific">Sorlinia euscelidii</name>
    <dbReference type="NCBI Taxonomy" id="3081148"/>
    <lineage>
        <taxon>Bacteria</taxon>
        <taxon>Pseudomonadati</taxon>
        <taxon>Pseudomonadota</taxon>
        <taxon>Alphaproteobacteria</taxon>
        <taxon>Acetobacterales</taxon>
        <taxon>Acetobacteraceae</taxon>
        <taxon>Sorlinia</taxon>
    </lineage>
</organism>
<dbReference type="Gene3D" id="3.30.565.10">
    <property type="entry name" value="Histidine kinase-like ATPase, C-terminal domain"/>
    <property type="match status" value="1"/>
</dbReference>
<evidence type="ECO:0000259" key="13">
    <source>
        <dbReference type="PROSITE" id="PS50885"/>
    </source>
</evidence>
<dbReference type="InterPro" id="IPR005467">
    <property type="entry name" value="His_kinase_dom"/>
</dbReference>
<dbReference type="InterPro" id="IPR050428">
    <property type="entry name" value="TCS_sensor_his_kinase"/>
</dbReference>
<comment type="subcellular location">
    <subcellularLocation>
        <location evidence="2">Membrane</location>
    </subcellularLocation>
</comment>
<evidence type="ECO:0000256" key="11">
    <source>
        <dbReference type="SAM" id="Phobius"/>
    </source>
</evidence>
<dbReference type="InterPro" id="IPR003594">
    <property type="entry name" value="HATPase_dom"/>
</dbReference>
<dbReference type="PANTHER" id="PTHR45436">
    <property type="entry name" value="SENSOR HISTIDINE KINASE YKOH"/>
    <property type="match status" value="1"/>
</dbReference>
<evidence type="ECO:0000256" key="1">
    <source>
        <dbReference type="ARBA" id="ARBA00000085"/>
    </source>
</evidence>
<proteinExistence type="predicted"/>
<dbReference type="Proteomes" id="UP001312908">
    <property type="component" value="Unassembled WGS sequence"/>
</dbReference>
<dbReference type="Pfam" id="PF00672">
    <property type="entry name" value="HAMP"/>
    <property type="match status" value="1"/>
</dbReference>
<dbReference type="InterPro" id="IPR036097">
    <property type="entry name" value="HisK_dim/P_sf"/>
</dbReference>
<dbReference type="InterPro" id="IPR003660">
    <property type="entry name" value="HAMP_dom"/>
</dbReference>
<dbReference type="InterPro" id="IPR003661">
    <property type="entry name" value="HisK_dim/P_dom"/>
</dbReference>
<dbReference type="SMART" id="SM00304">
    <property type="entry name" value="HAMP"/>
    <property type="match status" value="1"/>
</dbReference>
<dbReference type="PROSITE" id="PS50885">
    <property type="entry name" value="HAMP"/>
    <property type="match status" value="1"/>
</dbReference>
<gene>
    <name evidence="14" type="ORF">DOFOFD_02725</name>
</gene>
<keyword evidence="5" id="KW-0808">Transferase</keyword>
<evidence type="ECO:0000256" key="4">
    <source>
        <dbReference type="ARBA" id="ARBA00022553"/>
    </source>
</evidence>
<dbReference type="EMBL" id="JAWJZY010000001">
    <property type="protein sequence ID" value="MEE8657928.1"/>
    <property type="molecule type" value="Genomic_DNA"/>
</dbReference>
<dbReference type="PANTHER" id="PTHR45436:SF8">
    <property type="entry name" value="HISTIDINE KINASE"/>
    <property type="match status" value="1"/>
</dbReference>
<evidence type="ECO:0000256" key="7">
    <source>
        <dbReference type="ARBA" id="ARBA00022777"/>
    </source>
</evidence>
<protein>
    <recommendedName>
        <fullName evidence="3">histidine kinase</fullName>
        <ecNumber evidence="3">2.7.13.3</ecNumber>
    </recommendedName>
</protein>
<keyword evidence="15" id="KW-1185">Reference proteome</keyword>
<reference evidence="14 15" key="1">
    <citation type="submission" date="2023-10" db="EMBL/GenBank/DDBJ databases">
        <title>Sorlinia euscelidii gen. nov., sp. nov., an acetic acid bacteria isolated from the gut of Euscelidius variegatus emitter.</title>
        <authorList>
            <person name="Michoud G."/>
            <person name="Marasco R."/>
            <person name="Seferji K."/>
            <person name="Gonella E."/>
            <person name="Garuglieri E."/>
            <person name="Alma A."/>
            <person name="Mapelli F."/>
            <person name="Borin S."/>
            <person name="Daffonchio D."/>
            <person name="Crotti E."/>
        </authorList>
    </citation>
    <scope>NUCLEOTIDE SEQUENCE [LARGE SCALE GENOMIC DNA]</scope>
    <source>
        <strain evidence="14 15">EV16P</strain>
    </source>
</reference>
<dbReference type="PRINTS" id="PR00344">
    <property type="entry name" value="BCTRLSENSOR"/>
</dbReference>
<dbReference type="CDD" id="cd06225">
    <property type="entry name" value="HAMP"/>
    <property type="match status" value="1"/>
</dbReference>
<evidence type="ECO:0000256" key="5">
    <source>
        <dbReference type="ARBA" id="ARBA00022679"/>
    </source>
</evidence>
<keyword evidence="4" id="KW-0597">Phosphoprotein</keyword>
<keyword evidence="6 11" id="KW-0812">Transmembrane</keyword>
<dbReference type="RefSeq" id="WP_394818892.1">
    <property type="nucleotide sequence ID" value="NZ_JAWJZY010000001.1"/>
</dbReference>
<evidence type="ECO:0000256" key="9">
    <source>
        <dbReference type="ARBA" id="ARBA00023012"/>
    </source>
</evidence>
<comment type="catalytic activity">
    <reaction evidence="1">
        <text>ATP + protein L-histidine = ADP + protein N-phospho-L-histidine.</text>
        <dbReference type="EC" id="2.7.13.3"/>
    </reaction>
</comment>
<feature type="domain" description="HAMP" evidence="13">
    <location>
        <begin position="186"/>
        <end position="237"/>
    </location>
</feature>
<evidence type="ECO:0000313" key="14">
    <source>
        <dbReference type="EMBL" id="MEE8657928.1"/>
    </source>
</evidence>
<dbReference type="EC" id="2.7.13.3" evidence="3"/>
<keyword evidence="7 14" id="KW-0418">Kinase</keyword>
<dbReference type="Gene3D" id="1.10.287.130">
    <property type="match status" value="1"/>
</dbReference>
<evidence type="ECO:0000313" key="15">
    <source>
        <dbReference type="Proteomes" id="UP001312908"/>
    </source>
</evidence>
<dbReference type="PROSITE" id="PS50109">
    <property type="entry name" value="HIS_KIN"/>
    <property type="match status" value="1"/>
</dbReference>
<dbReference type="SUPFAM" id="SSF55874">
    <property type="entry name" value="ATPase domain of HSP90 chaperone/DNA topoisomerase II/histidine kinase"/>
    <property type="match status" value="1"/>
</dbReference>
<comment type="caution">
    <text evidence="14">The sequence shown here is derived from an EMBL/GenBank/DDBJ whole genome shotgun (WGS) entry which is preliminary data.</text>
</comment>
<evidence type="ECO:0000256" key="2">
    <source>
        <dbReference type="ARBA" id="ARBA00004370"/>
    </source>
</evidence>
<keyword evidence="8 11" id="KW-1133">Transmembrane helix</keyword>
<dbReference type="CDD" id="cd00075">
    <property type="entry name" value="HATPase"/>
    <property type="match status" value="1"/>
</dbReference>
<evidence type="ECO:0000256" key="8">
    <source>
        <dbReference type="ARBA" id="ARBA00022989"/>
    </source>
</evidence>